<dbReference type="RefSeq" id="WP_169234924.1">
    <property type="nucleotide sequence ID" value="NZ_JABBGI010000013.1"/>
</dbReference>
<dbReference type="InterPro" id="IPR011991">
    <property type="entry name" value="ArsR-like_HTH"/>
</dbReference>
<dbReference type="PANTHER" id="PTHR33204">
    <property type="entry name" value="TRANSCRIPTIONAL REGULATOR, MARR FAMILY"/>
    <property type="match status" value="1"/>
</dbReference>
<proteinExistence type="predicted"/>
<dbReference type="EMBL" id="JABBGI010000013">
    <property type="protein sequence ID" value="NML70395.1"/>
    <property type="molecule type" value="Genomic_DNA"/>
</dbReference>
<keyword evidence="2" id="KW-0238">DNA-binding</keyword>
<dbReference type="AlphaFoldDB" id="A0A7Y0FS57"/>
<evidence type="ECO:0000259" key="4">
    <source>
        <dbReference type="PROSITE" id="PS51118"/>
    </source>
</evidence>
<dbReference type="InterPro" id="IPR002577">
    <property type="entry name" value="HTH_HxlR"/>
</dbReference>
<name>A0A7Y0FS57_9FLAO</name>
<keyword evidence="1" id="KW-0805">Transcription regulation</keyword>
<reference evidence="5 6" key="1">
    <citation type="submission" date="2020-04" db="EMBL/GenBank/DDBJ databases">
        <title>Chryseobacterium sp. RP-3-3 sp. nov., isolated from Jeju soil.</title>
        <authorList>
            <person name="Dahal R.H."/>
        </authorList>
    </citation>
    <scope>NUCLEOTIDE SEQUENCE [LARGE SCALE GENOMIC DNA]</scope>
    <source>
        <strain evidence="5 6">RP-3-3</strain>
    </source>
</reference>
<dbReference type="PROSITE" id="PS51118">
    <property type="entry name" value="HTH_HXLR"/>
    <property type="match status" value="1"/>
</dbReference>
<dbReference type="GO" id="GO:0006355">
    <property type="term" value="P:regulation of DNA-templated transcription"/>
    <property type="evidence" value="ECO:0007669"/>
    <property type="project" value="UniProtKB-ARBA"/>
</dbReference>
<accession>A0A7Y0FS57</accession>
<keyword evidence="3" id="KW-0804">Transcription</keyword>
<feature type="domain" description="HTH hxlR-type" evidence="4">
    <location>
        <begin position="19"/>
        <end position="118"/>
    </location>
</feature>
<dbReference type="Proteomes" id="UP000544054">
    <property type="component" value="Unassembled WGS sequence"/>
</dbReference>
<dbReference type="SUPFAM" id="SSF46785">
    <property type="entry name" value="Winged helix' DNA-binding domain"/>
    <property type="match status" value="1"/>
</dbReference>
<evidence type="ECO:0000313" key="6">
    <source>
        <dbReference type="Proteomes" id="UP000544054"/>
    </source>
</evidence>
<dbReference type="PANTHER" id="PTHR33204:SF29">
    <property type="entry name" value="TRANSCRIPTIONAL REGULATOR"/>
    <property type="match status" value="1"/>
</dbReference>
<evidence type="ECO:0000256" key="1">
    <source>
        <dbReference type="ARBA" id="ARBA00023015"/>
    </source>
</evidence>
<dbReference type="CDD" id="cd00090">
    <property type="entry name" value="HTH_ARSR"/>
    <property type="match status" value="1"/>
</dbReference>
<evidence type="ECO:0000256" key="3">
    <source>
        <dbReference type="ARBA" id="ARBA00023163"/>
    </source>
</evidence>
<organism evidence="5 6">
    <name type="scientific">Chryseobacterium antibioticum</name>
    <dbReference type="NCBI Taxonomy" id="2728847"/>
    <lineage>
        <taxon>Bacteria</taxon>
        <taxon>Pseudomonadati</taxon>
        <taxon>Bacteroidota</taxon>
        <taxon>Flavobacteriia</taxon>
        <taxon>Flavobacteriales</taxon>
        <taxon>Weeksellaceae</taxon>
        <taxon>Chryseobacterium group</taxon>
        <taxon>Chryseobacterium</taxon>
    </lineage>
</organism>
<sequence length="127" mass="14438">MKTECIGDHVKLEGKIYPCTVSLTMDLVGGKWKAVILYHLKEGSKRYNELRKELPTVTEMTLSLQLKQLEKDGLVSRKVFGEKPPIKVVYSLTDLGKTFIPVLDAITEWGNQIVTEKGEFIHAFEKE</sequence>
<dbReference type="Gene3D" id="1.10.10.10">
    <property type="entry name" value="Winged helix-like DNA-binding domain superfamily/Winged helix DNA-binding domain"/>
    <property type="match status" value="1"/>
</dbReference>
<evidence type="ECO:0000313" key="5">
    <source>
        <dbReference type="EMBL" id="NML70395.1"/>
    </source>
</evidence>
<dbReference type="GO" id="GO:0003677">
    <property type="term" value="F:DNA binding"/>
    <property type="evidence" value="ECO:0007669"/>
    <property type="project" value="UniProtKB-KW"/>
</dbReference>
<dbReference type="InterPro" id="IPR036388">
    <property type="entry name" value="WH-like_DNA-bd_sf"/>
</dbReference>
<dbReference type="Pfam" id="PF01638">
    <property type="entry name" value="HxlR"/>
    <property type="match status" value="1"/>
</dbReference>
<evidence type="ECO:0000256" key="2">
    <source>
        <dbReference type="ARBA" id="ARBA00023125"/>
    </source>
</evidence>
<protein>
    <submittedName>
        <fullName evidence="5">Helix-turn-helix transcriptional regulator</fullName>
    </submittedName>
</protein>
<dbReference type="InterPro" id="IPR036390">
    <property type="entry name" value="WH_DNA-bd_sf"/>
</dbReference>
<keyword evidence="6" id="KW-1185">Reference proteome</keyword>
<gene>
    <name evidence="5" type="ORF">HHL23_11355</name>
</gene>
<comment type="caution">
    <text evidence="5">The sequence shown here is derived from an EMBL/GenBank/DDBJ whole genome shotgun (WGS) entry which is preliminary data.</text>
</comment>